<keyword evidence="3" id="KW-0479">Metal-binding</keyword>
<keyword evidence="8" id="KW-0804">Transcription</keyword>
<evidence type="ECO:0000256" key="7">
    <source>
        <dbReference type="ARBA" id="ARBA00023125"/>
    </source>
</evidence>
<evidence type="ECO:0000256" key="9">
    <source>
        <dbReference type="ARBA" id="ARBA00023242"/>
    </source>
</evidence>
<evidence type="ECO:0000256" key="10">
    <source>
        <dbReference type="SAM" id="Phobius"/>
    </source>
</evidence>
<accession>A0ABR2I7I3</accession>
<reference evidence="12 13" key="1">
    <citation type="submission" date="2024-04" db="EMBL/GenBank/DDBJ databases">
        <title>Tritrichomonas musculus Genome.</title>
        <authorList>
            <person name="Alves-Ferreira E."/>
            <person name="Grigg M."/>
            <person name="Lorenzi H."/>
            <person name="Galac M."/>
        </authorList>
    </citation>
    <scope>NUCLEOTIDE SEQUENCE [LARGE SCALE GENOMIC DNA]</scope>
    <source>
        <strain evidence="12 13">EAF2021</strain>
    </source>
</reference>
<feature type="domain" description="Rrn7/TAF1B N-terminal cyclin" evidence="11">
    <location>
        <begin position="134"/>
        <end position="173"/>
    </location>
</feature>
<keyword evidence="10" id="KW-1133">Transmembrane helix</keyword>
<keyword evidence="4" id="KW-0863">Zinc-finger</keyword>
<keyword evidence="6" id="KW-0805">Transcription regulation</keyword>
<evidence type="ECO:0000313" key="13">
    <source>
        <dbReference type="Proteomes" id="UP001470230"/>
    </source>
</evidence>
<evidence type="ECO:0000256" key="3">
    <source>
        <dbReference type="ARBA" id="ARBA00022723"/>
    </source>
</evidence>
<evidence type="ECO:0000256" key="6">
    <source>
        <dbReference type="ARBA" id="ARBA00023015"/>
    </source>
</evidence>
<dbReference type="Pfam" id="PF20644">
    <property type="entry name" value="Rrn7_cyclin_N"/>
    <property type="match status" value="1"/>
</dbReference>
<gene>
    <name evidence="12" type="ORF">M9Y10_012988</name>
</gene>
<keyword evidence="10" id="KW-0472">Membrane</keyword>
<evidence type="ECO:0000256" key="5">
    <source>
        <dbReference type="ARBA" id="ARBA00022833"/>
    </source>
</evidence>
<protein>
    <recommendedName>
        <fullName evidence="11">Rrn7/TAF1B N-terminal cyclin domain-containing protein</fullName>
    </recommendedName>
</protein>
<proteinExistence type="inferred from homology"/>
<organism evidence="12 13">
    <name type="scientific">Tritrichomonas musculus</name>
    <dbReference type="NCBI Taxonomy" id="1915356"/>
    <lineage>
        <taxon>Eukaryota</taxon>
        <taxon>Metamonada</taxon>
        <taxon>Parabasalia</taxon>
        <taxon>Tritrichomonadida</taxon>
        <taxon>Tritrichomonadidae</taxon>
        <taxon>Tritrichomonas</taxon>
    </lineage>
</organism>
<evidence type="ECO:0000256" key="1">
    <source>
        <dbReference type="ARBA" id="ARBA00004604"/>
    </source>
</evidence>
<name>A0ABR2I7I3_9EUKA</name>
<feature type="transmembrane region" description="Helical" evidence="10">
    <location>
        <begin position="272"/>
        <end position="292"/>
    </location>
</feature>
<dbReference type="InterPro" id="IPR033599">
    <property type="entry name" value="TAF1B/Rrn7"/>
</dbReference>
<sequence length="431" mass="48659">MNTAITAMDQSEHVFECSNCFSRAVHRQEDGSYVCSVCHAIQDIQETYDEVDNLAGQLNMSYSYKITHKEDKEELARENNVVLAEALQLLLAYQTVAAEKLLGIPITDSVFYYLQKFNNLILPPFNSKTFPNLLLILLSGITHLGIPATHIDIIRWIRDGKIPYYKPLTTLPNSFTDLLSPAEKAILNPPIVNLNLLIPNRDMKTKTHTLRIHPLPNAKLMLWRIASEIGVPERHFVSFCVSLALSTPLDGVPNLNLMFSDDRTKLYTITKFLRIGVAMPIALAIFGLSLIYRLDGTDWINPHFAKLGFPKFSEILKGPLIRSEVTPSFPQMDGQIPHLHSDMARLMENDDCAQVEISTIVNDVNIGFSDECSLIKDVNCLSELNNDVKVLIAGLSRYFGCSQLLILQQYSHLIQKRFGLFHQKKNSNEES</sequence>
<evidence type="ECO:0000256" key="8">
    <source>
        <dbReference type="ARBA" id="ARBA00023163"/>
    </source>
</evidence>
<dbReference type="InterPro" id="IPR048540">
    <property type="entry name" value="Rrn7_cyclin_N"/>
</dbReference>
<keyword evidence="7" id="KW-0238">DNA-binding</keyword>
<evidence type="ECO:0000256" key="4">
    <source>
        <dbReference type="ARBA" id="ARBA00022771"/>
    </source>
</evidence>
<dbReference type="PANTHER" id="PTHR31576">
    <property type="entry name" value="TATA BOX-BINDING PROTEIN-ASSOCIATED FACTOR RNA POLYMERASE I SUBUNIT B"/>
    <property type="match status" value="1"/>
</dbReference>
<evidence type="ECO:0000256" key="2">
    <source>
        <dbReference type="ARBA" id="ARBA00006899"/>
    </source>
</evidence>
<comment type="caution">
    <text evidence="12">The sequence shown here is derived from an EMBL/GenBank/DDBJ whole genome shotgun (WGS) entry which is preliminary data.</text>
</comment>
<comment type="similarity">
    <text evidence="2">Belongs to the RRN7/TAF1B family.</text>
</comment>
<dbReference type="PANTHER" id="PTHR31576:SF2">
    <property type="entry name" value="TATA BOX-BINDING PROTEIN-ASSOCIATED FACTOR RNA POLYMERASE I SUBUNIT B"/>
    <property type="match status" value="1"/>
</dbReference>
<comment type="subcellular location">
    <subcellularLocation>
        <location evidence="1">Nucleus</location>
        <location evidence="1">Nucleolus</location>
    </subcellularLocation>
</comment>
<keyword evidence="10" id="KW-0812">Transmembrane</keyword>
<dbReference type="Proteomes" id="UP001470230">
    <property type="component" value="Unassembled WGS sequence"/>
</dbReference>
<dbReference type="EMBL" id="JAPFFF010000019">
    <property type="protein sequence ID" value="KAK8857890.1"/>
    <property type="molecule type" value="Genomic_DNA"/>
</dbReference>
<keyword evidence="13" id="KW-1185">Reference proteome</keyword>
<evidence type="ECO:0000259" key="11">
    <source>
        <dbReference type="Pfam" id="PF20644"/>
    </source>
</evidence>
<keyword evidence="5" id="KW-0862">Zinc</keyword>
<evidence type="ECO:0000313" key="12">
    <source>
        <dbReference type="EMBL" id="KAK8857890.1"/>
    </source>
</evidence>
<keyword evidence="9" id="KW-0539">Nucleus</keyword>